<feature type="chain" id="PRO_5017612576" evidence="4">
    <location>
        <begin position="22"/>
        <end position="783"/>
    </location>
</feature>
<sequence>MQFFTKSCTLLALIGAFSAIGQSQYQISGAIENENEEAVPFANVVFLQATDSSFVSGVVAAVDGRFQAQLAQGYYLIHVSYIGYRKTYTAPFLLQTDTLLSAIRLQPNTQQMQEVVVEAKKVNVEVKPGMTTYNLSNTTGLEASSAMDLMQNIPSTAVGMDDEVTYRGRKVAILIDGVATDVENILEQIPASQIASIEVISNPSAKYDARNGESVINIILKKNSTIGINGNIAATLGGDHYKKLAAGANFSQNKLKIGMYGNMRWDERLDRQTSLRTAYYDNPIHTRQLYTGNINEIAHNYRLSLSQKFDGGALVQGSMALGFADYRNDREYAISRTRADTDERVTLRDRQGQDSRAWNRSSLVFRKPIGENALKITAKAGYSSRKYAFAFVDSLFVGEQGFQRIARTDSIQDDLIPDWQLELLGDYEHTLPGSFQLDYGAFAKRRITSRHYQYYRLKDSWELDSIRSNRYHYLDEEYGGYVLLNGQHPAHETFTFTVGGRLTYTSIRPEADGVDSLTTNNYWSLQPSLQLSYRLSETSGVALSYTHKNKAPNYRFLNPFRTIYSPSFMSYGNPLLEPEVIQTVELEYDKSWKDNKVFASNSIYYRNVSNATVRHRFEDDQEVINNTFANVPSMGAVGLESITQLKLVKKLKVQNSLNVYNAGYTTYNADQEEIRRRATSLTSKTSVEYTLPKGTSAKVQFNCFSDVLTAQGSMEGYYFADVYLRHQLFDKSVNLNLRMADVFHTWKRSVDVDQSETFVSESIYTRNTSRYYLTIAYKFVKSS</sequence>
<dbReference type="RefSeq" id="WP_115868377.1">
    <property type="nucleotide sequence ID" value="NZ_QREG01000010.1"/>
</dbReference>
<dbReference type="OrthoDB" id="905812at2"/>
<dbReference type="EMBL" id="QREG01000010">
    <property type="protein sequence ID" value="RED98424.1"/>
    <property type="molecule type" value="Genomic_DNA"/>
</dbReference>
<evidence type="ECO:0000256" key="1">
    <source>
        <dbReference type="ARBA" id="ARBA00004442"/>
    </source>
</evidence>
<dbReference type="Gene3D" id="2.40.170.20">
    <property type="entry name" value="TonB-dependent receptor, beta-barrel domain"/>
    <property type="match status" value="1"/>
</dbReference>
<keyword evidence="2" id="KW-0472">Membrane</keyword>
<proteinExistence type="predicted"/>
<evidence type="ECO:0000313" key="8">
    <source>
        <dbReference type="Proteomes" id="UP000256779"/>
    </source>
</evidence>
<comment type="caution">
    <text evidence="7">The sequence shown here is derived from an EMBL/GenBank/DDBJ whole genome shotgun (WGS) entry which is preliminary data.</text>
</comment>
<dbReference type="InterPro" id="IPR041700">
    <property type="entry name" value="OMP_b-brl_3"/>
</dbReference>
<dbReference type="Pfam" id="PF14905">
    <property type="entry name" value="OMP_b-brl_3"/>
    <property type="match status" value="1"/>
</dbReference>
<keyword evidence="3" id="KW-0998">Cell outer membrane</keyword>
<organism evidence="7 8">
    <name type="scientific">Marinoscillum furvescens DSM 4134</name>
    <dbReference type="NCBI Taxonomy" id="1122208"/>
    <lineage>
        <taxon>Bacteria</taxon>
        <taxon>Pseudomonadati</taxon>
        <taxon>Bacteroidota</taxon>
        <taxon>Cytophagia</taxon>
        <taxon>Cytophagales</taxon>
        <taxon>Reichenbachiellaceae</taxon>
        <taxon>Marinoscillum</taxon>
    </lineage>
</organism>
<dbReference type="SUPFAM" id="SSF56935">
    <property type="entry name" value="Porins"/>
    <property type="match status" value="1"/>
</dbReference>
<keyword evidence="8" id="KW-1185">Reference proteome</keyword>
<dbReference type="InterPro" id="IPR012910">
    <property type="entry name" value="Plug_dom"/>
</dbReference>
<evidence type="ECO:0000256" key="4">
    <source>
        <dbReference type="SAM" id="SignalP"/>
    </source>
</evidence>
<accession>A0A3D9L355</accession>
<dbReference type="Proteomes" id="UP000256779">
    <property type="component" value="Unassembled WGS sequence"/>
</dbReference>
<keyword evidence="7" id="KW-0675">Receptor</keyword>
<dbReference type="Gene3D" id="2.170.130.10">
    <property type="entry name" value="TonB-dependent receptor, plug domain"/>
    <property type="match status" value="1"/>
</dbReference>
<dbReference type="Pfam" id="PF07715">
    <property type="entry name" value="Plug"/>
    <property type="match status" value="1"/>
</dbReference>
<reference evidence="7 8" key="1">
    <citation type="submission" date="2018-07" db="EMBL/GenBank/DDBJ databases">
        <title>Genomic Encyclopedia of Type Strains, Phase IV (KMG-IV): sequencing the most valuable type-strain genomes for metagenomic binning, comparative biology and taxonomic classification.</title>
        <authorList>
            <person name="Goeker M."/>
        </authorList>
    </citation>
    <scope>NUCLEOTIDE SEQUENCE [LARGE SCALE GENOMIC DNA]</scope>
    <source>
        <strain evidence="7 8">DSM 4134</strain>
    </source>
</reference>
<dbReference type="Gene3D" id="2.60.40.1120">
    <property type="entry name" value="Carboxypeptidase-like, regulatory domain"/>
    <property type="match status" value="1"/>
</dbReference>
<evidence type="ECO:0000313" key="7">
    <source>
        <dbReference type="EMBL" id="RED98424.1"/>
    </source>
</evidence>
<gene>
    <name evidence="7" type="ORF">C7460_11096</name>
</gene>
<name>A0A3D9L355_MARFU</name>
<feature type="domain" description="TonB-dependent receptor plug" evidence="5">
    <location>
        <begin position="142"/>
        <end position="211"/>
    </location>
</feature>
<evidence type="ECO:0000259" key="6">
    <source>
        <dbReference type="Pfam" id="PF14905"/>
    </source>
</evidence>
<dbReference type="AlphaFoldDB" id="A0A3D9L355"/>
<evidence type="ECO:0000259" key="5">
    <source>
        <dbReference type="Pfam" id="PF07715"/>
    </source>
</evidence>
<dbReference type="InterPro" id="IPR037066">
    <property type="entry name" value="Plug_dom_sf"/>
</dbReference>
<feature type="domain" description="Outer membrane protein beta-barrel" evidence="6">
    <location>
        <begin position="390"/>
        <end position="777"/>
    </location>
</feature>
<feature type="signal peptide" evidence="4">
    <location>
        <begin position="1"/>
        <end position="21"/>
    </location>
</feature>
<evidence type="ECO:0000256" key="3">
    <source>
        <dbReference type="ARBA" id="ARBA00023237"/>
    </source>
</evidence>
<protein>
    <submittedName>
        <fullName evidence="7">TonB-dependent receptor-like protein</fullName>
    </submittedName>
</protein>
<dbReference type="InterPro" id="IPR036942">
    <property type="entry name" value="Beta-barrel_TonB_sf"/>
</dbReference>
<dbReference type="SUPFAM" id="SSF49464">
    <property type="entry name" value="Carboxypeptidase regulatory domain-like"/>
    <property type="match status" value="1"/>
</dbReference>
<dbReference type="InterPro" id="IPR008969">
    <property type="entry name" value="CarboxyPept-like_regulatory"/>
</dbReference>
<evidence type="ECO:0000256" key="2">
    <source>
        <dbReference type="ARBA" id="ARBA00023136"/>
    </source>
</evidence>
<keyword evidence="4" id="KW-0732">Signal</keyword>
<dbReference type="GO" id="GO:0009279">
    <property type="term" value="C:cell outer membrane"/>
    <property type="evidence" value="ECO:0007669"/>
    <property type="project" value="UniProtKB-SubCell"/>
</dbReference>
<comment type="subcellular location">
    <subcellularLocation>
        <location evidence="1">Cell outer membrane</location>
    </subcellularLocation>
</comment>